<feature type="compositionally biased region" description="Basic and acidic residues" evidence="2">
    <location>
        <begin position="1"/>
        <end position="11"/>
    </location>
</feature>
<dbReference type="EMBL" id="JAESIY010000003">
    <property type="protein sequence ID" value="MBL3655955.1"/>
    <property type="molecule type" value="Genomic_DNA"/>
</dbReference>
<dbReference type="Proteomes" id="UP000659388">
    <property type="component" value="Unassembled WGS sequence"/>
</dbReference>
<feature type="compositionally biased region" description="Polar residues" evidence="2">
    <location>
        <begin position="26"/>
        <end position="53"/>
    </location>
</feature>
<accession>A0A937F558</accession>
<organism evidence="3 4">
    <name type="scientific">Fulvivirga sediminis</name>
    <dbReference type="NCBI Taxonomy" id="2803949"/>
    <lineage>
        <taxon>Bacteria</taxon>
        <taxon>Pseudomonadati</taxon>
        <taxon>Bacteroidota</taxon>
        <taxon>Cytophagia</taxon>
        <taxon>Cytophagales</taxon>
        <taxon>Fulvivirgaceae</taxon>
        <taxon>Fulvivirga</taxon>
    </lineage>
</organism>
<feature type="compositionally biased region" description="Basic and acidic residues" evidence="2">
    <location>
        <begin position="60"/>
        <end position="74"/>
    </location>
</feature>
<protein>
    <submittedName>
        <fullName evidence="3">DUF349 domain-containing protein</fullName>
    </submittedName>
</protein>
<feature type="compositionally biased region" description="Low complexity" evidence="2">
    <location>
        <begin position="12"/>
        <end position="25"/>
    </location>
</feature>
<comment type="caution">
    <text evidence="3">The sequence shown here is derived from an EMBL/GenBank/DDBJ whole genome shotgun (WGS) entry which is preliminary data.</text>
</comment>
<dbReference type="InterPro" id="IPR007139">
    <property type="entry name" value="DUF349"/>
</dbReference>
<keyword evidence="1" id="KW-0175">Coiled coil</keyword>
<proteinExistence type="predicted"/>
<dbReference type="AlphaFoldDB" id="A0A937F558"/>
<sequence>MDKEKDIKEVDNTTNTDQEQNENNDVSTEQEQAGQSEPETENSVSDEVNSDSTETSDIEPTEKTEATDQAKTKQGEQLNSEEDLAEKDHDDEHDDDHHDEDYSNYSKEELVELIKALAKGDNLQKADRVAKEIKPLYDEIRNHERQQALEKFVADGAEESDFDYKPTELDNRFDANYKLIRDRRQQDLKSREQQKETNLKRKQDILEKLREFVDSEETNISFEAFKELQNEWKDIGTVPGAYAKTLWANYNALIDRFYDNRSIYFELKELDRRKNLDSKIELCERAEKLIEFENLKDAIKELNELHHEFKHIGPVPKDEQEALWQRFKGASDAIYARRKEFVDQLKVELEENLVVKAKLADEVQEFVDFDSDRIKEWNAKTKDILEIQKRWEATGGLPRAKAKEVNKKFWGTFKTFFNNKSAFFKRLDAQREGNLEKKKELIAKAQELKESNEWQKAADQFKQLQRDWKEIGPVPEKYRESVYKEFKEAADHFFERKRSNNSELEKDYEDNLKKKEEICDKIEALANGETEDLDTLRGLQDQYMEIGFVPRKSITKIKNRYTEVVDKYLNSIKGLSKEEKTEIKLENQVNKLLNSPNADQKLYRKEQTLRKQIGKIENDIAVWKNNLEFFASSKTADKLKDEFNAKIKAATDELKVLKKELRMVRTAN</sequence>
<gene>
    <name evidence="3" type="ORF">JL102_07420</name>
</gene>
<feature type="region of interest" description="Disordered" evidence="2">
    <location>
        <begin position="1"/>
        <end position="106"/>
    </location>
</feature>
<evidence type="ECO:0000313" key="3">
    <source>
        <dbReference type="EMBL" id="MBL3655955.1"/>
    </source>
</evidence>
<reference evidence="3" key="1">
    <citation type="submission" date="2021-01" db="EMBL/GenBank/DDBJ databases">
        <title>Fulvivirga kasyanovii gen. nov., sp nov., a novel member of the phylum Bacteroidetes isolated from seawater in a mussel farm.</title>
        <authorList>
            <person name="Zhao L.-H."/>
            <person name="Wang Z.-J."/>
        </authorList>
    </citation>
    <scope>NUCLEOTIDE SEQUENCE</scope>
    <source>
        <strain evidence="3">2943</strain>
    </source>
</reference>
<feature type="coiled-coil region" evidence="1">
    <location>
        <begin position="640"/>
        <end position="667"/>
    </location>
</feature>
<feature type="compositionally biased region" description="Basic and acidic residues" evidence="2">
    <location>
        <begin position="86"/>
        <end position="106"/>
    </location>
</feature>
<dbReference type="Pfam" id="PF03993">
    <property type="entry name" value="DUF349"/>
    <property type="match status" value="5"/>
</dbReference>
<name>A0A937F558_9BACT</name>
<evidence type="ECO:0000256" key="1">
    <source>
        <dbReference type="SAM" id="Coils"/>
    </source>
</evidence>
<dbReference type="RefSeq" id="WP_202243629.1">
    <property type="nucleotide sequence ID" value="NZ_JAESIY010000003.1"/>
</dbReference>
<keyword evidence="4" id="KW-1185">Reference proteome</keyword>
<evidence type="ECO:0000256" key="2">
    <source>
        <dbReference type="SAM" id="MobiDB-lite"/>
    </source>
</evidence>
<evidence type="ECO:0000313" key="4">
    <source>
        <dbReference type="Proteomes" id="UP000659388"/>
    </source>
</evidence>